<dbReference type="InterPro" id="IPR053967">
    <property type="entry name" value="LlgE_F_G-like_D1"/>
</dbReference>
<dbReference type="Pfam" id="PF06429">
    <property type="entry name" value="Flg_bbr_C"/>
    <property type="match status" value="1"/>
</dbReference>
<feature type="domain" description="Flagellar basal-body/hook protein C-terminal" evidence="7">
    <location>
        <begin position="401"/>
        <end position="443"/>
    </location>
</feature>
<evidence type="ECO:0000259" key="7">
    <source>
        <dbReference type="Pfam" id="PF06429"/>
    </source>
</evidence>
<evidence type="ECO:0000256" key="2">
    <source>
        <dbReference type="ARBA" id="ARBA00009677"/>
    </source>
</evidence>
<dbReference type="PANTHER" id="PTHR30435">
    <property type="entry name" value="FLAGELLAR PROTEIN"/>
    <property type="match status" value="1"/>
</dbReference>
<evidence type="ECO:0000313" key="11">
    <source>
        <dbReference type="Proteomes" id="UP001250932"/>
    </source>
</evidence>
<evidence type="ECO:0000256" key="1">
    <source>
        <dbReference type="ARBA" id="ARBA00004117"/>
    </source>
</evidence>
<sequence length="445" mass="44866">MGLQSAFFTAISGISATGRALGEIGNNIANAETSGYKARRVSFGDLFGATIGGGGTSTAVTEGRGVSVIGVDALFSQGSLESTSNSLDLAVDGDGFFHVQDANGSNFYTRDGQFSVNTAGQIVNSKGFILQGFQADSSGTILGTTGSLVLSTTQEPASPTTTVDVGANLDASSTATTFSIANPTGTSQFSTGITVFDSLGTAHDLTVYFTKTANLTWNYNVVAPSSSVTVDASALSGTNALIFTGSLTFTTSGALDTETSVAYYDASSASAGGIDFTGGAAADQTITFDFGTSITTDSGGSTAGLDGTTQFGATSSLLTLSQDGQTSGTLTGTSISDTGIIVGRFSNGTTRNLGQVALARFTNPNGLDAVGGNLFIESADSGAPLTGGPGSGAFGNVVANTLESSNVDLGDELVNMIRMQRSFQANSRIITTTNDLLGELVNLSR</sequence>
<accession>A0ABU3K663</accession>
<proteinExistence type="inferred from homology"/>
<dbReference type="EMBL" id="JAQOUE010000001">
    <property type="protein sequence ID" value="MDT7041912.1"/>
    <property type="molecule type" value="Genomic_DNA"/>
</dbReference>
<dbReference type="InterPro" id="IPR001444">
    <property type="entry name" value="Flag_bb_rod_N"/>
</dbReference>
<keyword evidence="10" id="KW-0282">Flagellum</keyword>
<comment type="similarity">
    <text evidence="2 5">Belongs to the flagella basal body rod proteins family.</text>
</comment>
<dbReference type="InterPro" id="IPR037058">
    <property type="entry name" value="Falgellar_hook_FlgE_sf"/>
</dbReference>
<gene>
    <name evidence="10" type="ORF">PPG34_06075</name>
</gene>
<feature type="domain" description="Flagellar hook protein FlgE D2" evidence="8">
    <location>
        <begin position="168"/>
        <end position="324"/>
    </location>
</feature>
<organism evidence="10 11">
    <name type="scientific">Candidatus Nitronereus thalassa</name>
    <dbReference type="NCBI Taxonomy" id="3020898"/>
    <lineage>
        <taxon>Bacteria</taxon>
        <taxon>Pseudomonadati</taxon>
        <taxon>Nitrospirota</taxon>
        <taxon>Nitrospiria</taxon>
        <taxon>Nitrospirales</taxon>
        <taxon>Nitrospiraceae</taxon>
        <taxon>Candidatus Nitronereus</taxon>
    </lineage>
</organism>
<evidence type="ECO:0000259" key="8">
    <source>
        <dbReference type="Pfam" id="PF07559"/>
    </source>
</evidence>
<keyword evidence="10" id="KW-0966">Cell projection</keyword>
<dbReference type="InterPro" id="IPR020013">
    <property type="entry name" value="Flagellar_FlgE/F/G"/>
</dbReference>
<evidence type="ECO:0000313" key="10">
    <source>
        <dbReference type="EMBL" id="MDT7041912.1"/>
    </source>
</evidence>
<dbReference type="Pfam" id="PF00460">
    <property type="entry name" value="Flg_bb_rod"/>
    <property type="match status" value="1"/>
</dbReference>
<comment type="function">
    <text evidence="5">A flexible structure which links the flagellar filament to the drive apparatus in the basal body.</text>
</comment>
<keyword evidence="10" id="KW-0969">Cilium</keyword>
<evidence type="ECO:0000256" key="3">
    <source>
        <dbReference type="ARBA" id="ARBA00019015"/>
    </source>
</evidence>
<name>A0ABU3K663_9BACT</name>
<reference evidence="10 11" key="1">
    <citation type="journal article" date="2023" name="ISME J.">
        <title>Cultivation and genomic characterization of novel and ubiquitous marine nitrite-oxidizing bacteria from the Nitrospirales.</title>
        <authorList>
            <person name="Mueller A.J."/>
            <person name="Daebeler A."/>
            <person name="Herbold C.W."/>
            <person name="Kirkegaard R.H."/>
            <person name="Daims H."/>
        </authorList>
    </citation>
    <scope>NUCLEOTIDE SEQUENCE [LARGE SCALE GENOMIC DNA]</scope>
    <source>
        <strain evidence="10 11">EB</strain>
    </source>
</reference>
<dbReference type="InterPro" id="IPR010930">
    <property type="entry name" value="Flg_bb/hook_C_dom"/>
</dbReference>
<comment type="caution">
    <text evidence="10">The sequence shown here is derived from an EMBL/GenBank/DDBJ whole genome shotgun (WGS) entry which is preliminary data.</text>
</comment>
<dbReference type="Pfam" id="PF22692">
    <property type="entry name" value="LlgE_F_G_D1"/>
    <property type="match status" value="1"/>
</dbReference>
<evidence type="ECO:0000256" key="4">
    <source>
        <dbReference type="ARBA" id="ARBA00023143"/>
    </source>
</evidence>
<dbReference type="Pfam" id="PF07559">
    <property type="entry name" value="FlgE_D2"/>
    <property type="match status" value="1"/>
</dbReference>
<dbReference type="InterPro" id="IPR011491">
    <property type="entry name" value="FlgE_D2"/>
</dbReference>
<keyword evidence="4 5" id="KW-0975">Bacterial flagellum</keyword>
<feature type="domain" description="Flagellar basal body rod protein N-terminal" evidence="6">
    <location>
        <begin position="9"/>
        <end position="37"/>
    </location>
</feature>
<evidence type="ECO:0000256" key="5">
    <source>
        <dbReference type="RuleBase" id="RU362116"/>
    </source>
</evidence>
<feature type="domain" description="Flagellar hook protein FlgE/F/G-like D1" evidence="9">
    <location>
        <begin position="90"/>
        <end position="147"/>
    </location>
</feature>
<dbReference type="NCBIfam" id="TIGR03506">
    <property type="entry name" value="FlgEFG_subfam"/>
    <property type="match status" value="1"/>
</dbReference>
<dbReference type="SUPFAM" id="SSF117143">
    <property type="entry name" value="Flagellar hook protein flgE"/>
    <property type="match status" value="1"/>
</dbReference>
<keyword evidence="11" id="KW-1185">Reference proteome</keyword>
<evidence type="ECO:0000259" key="9">
    <source>
        <dbReference type="Pfam" id="PF22692"/>
    </source>
</evidence>
<protein>
    <recommendedName>
        <fullName evidence="3 5">Flagellar hook protein FlgE</fullName>
    </recommendedName>
</protein>
<dbReference type="Gene3D" id="2.60.98.20">
    <property type="entry name" value="Flagellar hook protein FlgE"/>
    <property type="match status" value="1"/>
</dbReference>
<dbReference type="InterPro" id="IPR037925">
    <property type="entry name" value="FlgE/F/G-like"/>
</dbReference>
<comment type="subcellular location">
    <subcellularLocation>
        <location evidence="1 5">Bacterial flagellum basal body</location>
    </subcellularLocation>
</comment>
<evidence type="ECO:0000259" key="6">
    <source>
        <dbReference type="Pfam" id="PF00460"/>
    </source>
</evidence>
<dbReference type="Proteomes" id="UP001250932">
    <property type="component" value="Unassembled WGS sequence"/>
</dbReference>
<dbReference type="PANTHER" id="PTHR30435:SF1">
    <property type="entry name" value="FLAGELLAR HOOK PROTEIN FLGE"/>
    <property type="match status" value="1"/>
</dbReference>
<dbReference type="RefSeq" id="WP_313832258.1">
    <property type="nucleotide sequence ID" value="NZ_JAQOUE010000001.1"/>
</dbReference>